<gene>
    <name evidence="2" type="ORF">METZ01_LOCUS330049</name>
</gene>
<accession>A0A382PWZ2</accession>
<dbReference type="InterPro" id="IPR034154">
    <property type="entry name" value="TOPRIM_DnaG/twinkle"/>
</dbReference>
<protein>
    <recommendedName>
        <fullName evidence="3">Toprim domain-containing protein</fullName>
    </recommendedName>
</protein>
<dbReference type="EMBL" id="UINC01109990">
    <property type="protein sequence ID" value="SVC77195.1"/>
    <property type="molecule type" value="Genomic_DNA"/>
</dbReference>
<feature type="region of interest" description="Disordered" evidence="1">
    <location>
        <begin position="53"/>
        <end position="104"/>
    </location>
</feature>
<evidence type="ECO:0008006" key="3">
    <source>
        <dbReference type="Google" id="ProtNLM"/>
    </source>
</evidence>
<feature type="non-terminal residue" evidence="2">
    <location>
        <position position="339"/>
    </location>
</feature>
<reference evidence="2" key="1">
    <citation type="submission" date="2018-05" db="EMBL/GenBank/DDBJ databases">
        <authorList>
            <person name="Lanie J.A."/>
            <person name="Ng W.-L."/>
            <person name="Kazmierczak K.M."/>
            <person name="Andrzejewski T.M."/>
            <person name="Davidsen T.M."/>
            <person name="Wayne K.J."/>
            <person name="Tettelin H."/>
            <person name="Glass J.I."/>
            <person name="Rusch D."/>
            <person name="Podicherti R."/>
            <person name="Tsui H.-C.T."/>
            <person name="Winkler M.E."/>
        </authorList>
    </citation>
    <scope>NUCLEOTIDE SEQUENCE</scope>
</reference>
<dbReference type="Gene3D" id="3.90.580.10">
    <property type="entry name" value="Zinc finger, CHC2-type domain"/>
    <property type="match status" value="1"/>
</dbReference>
<dbReference type="AlphaFoldDB" id="A0A382PWZ2"/>
<sequence length="339" mass="37899">GWIMAQCPSHEDKHRSLAVHEDGHHHCKAGCGEKGDSYKVAQKVGLDHRKYARGNVKSEYKTPSAPKIKPRNSSPEPSSTNGGVPDVYLQETDPNDTSDTDSLKSDTKKYHKYLMENFGKLTWPLSKETVERIALGLDHANVPVIPIRDASGKIIAMKKHKGRQWGNNTKNKFFPAEQIAGYDKNKTLVITAGEKDCLVAIEYFGFQCATVTGGEGSIPIKENEDDEDPWDIADGFRQYIVAYDNDSSGKSGGMKTAKEFLKRNPSAEVRVIKWNEECPDKWDISDSVENDHGMTFTEALDNSTLVKPKIKLGEFKVIQPNQIKDSKPAPVEWFIENKC</sequence>
<dbReference type="GO" id="GO:0006260">
    <property type="term" value="P:DNA replication"/>
    <property type="evidence" value="ECO:0007669"/>
    <property type="project" value="InterPro"/>
</dbReference>
<dbReference type="GO" id="GO:0008270">
    <property type="term" value="F:zinc ion binding"/>
    <property type="evidence" value="ECO:0007669"/>
    <property type="project" value="InterPro"/>
</dbReference>
<dbReference type="InterPro" id="IPR036977">
    <property type="entry name" value="DNA_primase_Znf_CHC2"/>
</dbReference>
<dbReference type="Gene3D" id="3.40.1360.10">
    <property type="match status" value="1"/>
</dbReference>
<proteinExistence type="predicted"/>
<dbReference type="CDD" id="cd01029">
    <property type="entry name" value="TOPRIM_primases"/>
    <property type="match status" value="1"/>
</dbReference>
<feature type="compositionally biased region" description="Polar residues" evidence="1">
    <location>
        <begin position="71"/>
        <end position="82"/>
    </location>
</feature>
<name>A0A382PWZ2_9ZZZZ</name>
<dbReference type="GO" id="GO:0003677">
    <property type="term" value="F:DNA binding"/>
    <property type="evidence" value="ECO:0007669"/>
    <property type="project" value="InterPro"/>
</dbReference>
<dbReference type="SUPFAM" id="SSF56731">
    <property type="entry name" value="DNA primase core"/>
    <property type="match status" value="1"/>
</dbReference>
<evidence type="ECO:0000313" key="2">
    <source>
        <dbReference type="EMBL" id="SVC77195.1"/>
    </source>
</evidence>
<organism evidence="2">
    <name type="scientific">marine metagenome</name>
    <dbReference type="NCBI Taxonomy" id="408172"/>
    <lineage>
        <taxon>unclassified sequences</taxon>
        <taxon>metagenomes</taxon>
        <taxon>ecological metagenomes</taxon>
    </lineage>
</organism>
<feature type="non-terminal residue" evidence="2">
    <location>
        <position position="1"/>
    </location>
</feature>
<evidence type="ECO:0000256" key="1">
    <source>
        <dbReference type="SAM" id="MobiDB-lite"/>
    </source>
</evidence>